<dbReference type="Gene3D" id="3.40.50.1000">
    <property type="entry name" value="HAD superfamily/HAD-like"/>
    <property type="match status" value="1"/>
</dbReference>
<accession>A0A0R2NFC1</accession>
<dbReference type="GO" id="GO:0000287">
    <property type="term" value="F:magnesium ion binding"/>
    <property type="evidence" value="ECO:0007669"/>
    <property type="project" value="UniProtKB-UniRule"/>
</dbReference>
<dbReference type="NCBIfam" id="TIGR01422">
    <property type="entry name" value="phosphonatase"/>
    <property type="match status" value="1"/>
</dbReference>
<organism evidence="3 4">
    <name type="scientific">Lactiplantibacillus fabifermentans DSM 21115</name>
    <dbReference type="NCBI Taxonomy" id="1413187"/>
    <lineage>
        <taxon>Bacteria</taxon>
        <taxon>Bacillati</taxon>
        <taxon>Bacillota</taxon>
        <taxon>Bacilli</taxon>
        <taxon>Lactobacillales</taxon>
        <taxon>Lactobacillaceae</taxon>
        <taxon>Lactiplantibacillus</taxon>
    </lineage>
</organism>
<feature type="active site" description="Nucleophile" evidence="2">
    <location>
        <position position="9"/>
    </location>
</feature>
<dbReference type="InterPro" id="IPR050155">
    <property type="entry name" value="HAD-like_hydrolase_sf"/>
</dbReference>
<dbReference type="PANTHER" id="PTHR43434">
    <property type="entry name" value="PHOSPHOGLYCOLATE PHOSPHATASE"/>
    <property type="match status" value="1"/>
</dbReference>
<dbReference type="GO" id="GO:0005829">
    <property type="term" value="C:cytosol"/>
    <property type="evidence" value="ECO:0007669"/>
    <property type="project" value="TreeGrafter"/>
</dbReference>
<comment type="caution">
    <text evidence="3">The sequence shown here is derived from an EMBL/GenBank/DDBJ whole genome shotgun (WGS) entry which is preliminary data.</text>
</comment>
<keyword evidence="4" id="KW-1185">Reference proteome</keyword>
<feature type="binding site" evidence="2">
    <location>
        <position position="9"/>
    </location>
    <ligand>
        <name>Mg(2+)</name>
        <dbReference type="ChEBI" id="CHEBI:18420"/>
    </ligand>
</feature>
<comment type="function">
    <text evidence="2">Involved in phosphonate degradation.</text>
</comment>
<dbReference type="SUPFAM" id="SSF56784">
    <property type="entry name" value="HAD-like"/>
    <property type="match status" value="1"/>
</dbReference>
<name>A0A0R2NFC1_9LACO</name>
<comment type="cofactor">
    <cofactor evidence="2">
        <name>Mg(2+)</name>
        <dbReference type="ChEBI" id="CHEBI:18420"/>
    </cofactor>
    <text evidence="2">Binds 1 Mg(2+) ion per subunit.</text>
</comment>
<reference evidence="3 4" key="1">
    <citation type="journal article" date="2015" name="Genome Announc.">
        <title>Expanding the biotechnology potential of lactobacilli through comparative genomics of 213 strains and associated genera.</title>
        <authorList>
            <person name="Sun Z."/>
            <person name="Harris H.M."/>
            <person name="McCann A."/>
            <person name="Guo C."/>
            <person name="Argimon S."/>
            <person name="Zhang W."/>
            <person name="Yang X."/>
            <person name="Jeffery I.B."/>
            <person name="Cooney J.C."/>
            <person name="Kagawa T.F."/>
            <person name="Liu W."/>
            <person name="Song Y."/>
            <person name="Salvetti E."/>
            <person name="Wrobel A."/>
            <person name="Rasinkangas P."/>
            <person name="Parkhill J."/>
            <person name="Rea M.C."/>
            <person name="O'Sullivan O."/>
            <person name="Ritari J."/>
            <person name="Douillard F.P."/>
            <person name="Paul Ross R."/>
            <person name="Yang R."/>
            <person name="Briner A.E."/>
            <person name="Felis G.E."/>
            <person name="de Vos W.M."/>
            <person name="Barrangou R."/>
            <person name="Klaenhammer T.R."/>
            <person name="Caufield P.W."/>
            <person name="Cui Y."/>
            <person name="Zhang H."/>
            <person name="O'Toole P.W."/>
        </authorList>
    </citation>
    <scope>NUCLEOTIDE SEQUENCE [LARGE SCALE GENOMIC DNA]</scope>
    <source>
        <strain evidence="3 4">DSM 21115</strain>
    </source>
</reference>
<keyword evidence="1 2" id="KW-0704">Schiff base</keyword>
<sequence>MAIQAVIFDWAGTTIDYGSRAPIVAFQAAFENVGVTITTAEIRRDMGLDKAQHIRKIMALPAVQRDWQQRFHHLPAQADRDEVYQQFRQILLSSLPDFAQLKPGMTAVIDYLTAHKLPYGTTTGYDEAMLSIVRPIAASQGYRPTINVTSAQTQGVGRPAAAMLQLASNKLAVTDMTKVVKVGDSINDILEGKNAKAITIGVVDGSNLMGLSLAEFTALTPNEQTKLREQVSAQYLAADADYVIQSMAELPALLTKLNQTVAR</sequence>
<dbReference type="GO" id="GO:0019700">
    <property type="term" value="P:organic phosphonate catabolic process"/>
    <property type="evidence" value="ECO:0007669"/>
    <property type="project" value="InterPro"/>
</dbReference>
<keyword evidence="2 3" id="KW-0378">Hydrolase</keyword>
<feature type="active site" description="Schiff-base intermediate with substrate" evidence="2">
    <location>
        <position position="50"/>
    </location>
</feature>
<proteinExistence type="inferred from homology"/>
<evidence type="ECO:0000313" key="4">
    <source>
        <dbReference type="Proteomes" id="UP000050920"/>
    </source>
</evidence>
<feature type="binding site" evidence="2">
    <location>
        <position position="11"/>
    </location>
    <ligand>
        <name>Mg(2+)</name>
        <dbReference type="ChEBI" id="CHEBI:18420"/>
    </ligand>
</feature>
<keyword evidence="2" id="KW-0460">Magnesium</keyword>
<evidence type="ECO:0000256" key="1">
    <source>
        <dbReference type="ARBA" id="ARBA00023270"/>
    </source>
</evidence>
<dbReference type="PANTHER" id="PTHR43434:SF19">
    <property type="entry name" value="PHOSPHONOACETALDEHYDE HYDROLASE"/>
    <property type="match status" value="1"/>
</dbReference>
<feature type="binding site" evidence="2">
    <location>
        <position position="184"/>
    </location>
    <ligand>
        <name>Mg(2+)</name>
        <dbReference type="ChEBI" id="CHEBI:18420"/>
    </ligand>
</feature>
<dbReference type="EC" id="3.11.1.1" evidence="2"/>
<dbReference type="Gene3D" id="1.10.150.240">
    <property type="entry name" value="Putative phosphatase, domain 2"/>
    <property type="match status" value="1"/>
</dbReference>
<gene>
    <name evidence="2" type="primary">phnX</name>
    <name evidence="3" type="ORF">DY78_GL001725</name>
</gene>
<comment type="subunit">
    <text evidence="2">Homodimer.</text>
</comment>
<dbReference type="InterPro" id="IPR036412">
    <property type="entry name" value="HAD-like_sf"/>
</dbReference>
<dbReference type="Proteomes" id="UP000050920">
    <property type="component" value="Unassembled WGS sequence"/>
</dbReference>
<dbReference type="GO" id="GO:0008967">
    <property type="term" value="F:phosphoglycolate phosphatase activity"/>
    <property type="evidence" value="ECO:0007669"/>
    <property type="project" value="TreeGrafter"/>
</dbReference>
<evidence type="ECO:0000256" key="2">
    <source>
        <dbReference type="HAMAP-Rule" id="MF_01375"/>
    </source>
</evidence>
<dbReference type="InterPro" id="IPR023198">
    <property type="entry name" value="PGP-like_dom2"/>
</dbReference>
<dbReference type="GO" id="GO:0050194">
    <property type="term" value="F:phosphonoacetaldehyde hydrolase activity"/>
    <property type="evidence" value="ECO:0007669"/>
    <property type="project" value="UniProtKB-UniRule"/>
</dbReference>
<comment type="similarity">
    <text evidence="2">Belongs to the HAD-like hydrolase superfamily. PhnX family.</text>
</comment>
<dbReference type="Pfam" id="PF00702">
    <property type="entry name" value="Hydrolase"/>
    <property type="match status" value="1"/>
</dbReference>
<dbReference type="RefSeq" id="WP_024624579.1">
    <property type="nucleotide sequence ID" value="NZ_AYGX02000165.1"/>
</dbReference>
<comment type="catalytic activity">
    <reaction evidence="2">
        <text>phosphonoacetaldehyde + H2O = acetaldehyde + phosphate + H(+)</text>
        <dbReference type="Rhea" id="RHEA:18905"/>
        <dbReference type="ChEBI" id="CHEBI:15343"/>
        <dbReference type="ChEBI" id="CHEBI:15377"/>
        <dbReference type="ChEBI" id="CHEBI:15378"/>
        <dbReference type="ChEBI" id="CHEBI:43474"/>
        <dbReference type="ChEBI" id="CHEBI:58383"/>
        <dbReference type="EC" id="3.11.1.1"/>
    </reaction>
</comment>
<dbReference type="AlphaFoldDB" id="A0A0R2NFC1"/>
<dbReference type="SFLD" id="SFLDG01129">
    <property type="entry name" value="C1.5:_HAD__Beta-PGM__Phosphata"/>
    <property type="match status" value="1"/>
</dbReference>
<dbReference type="SFLD" id="SFLDS00003">
    <property type="entry name" value="Haloacid_Dehalogenase"/>
    <property type="match status" value="1"/>
</dbReference>
<protein>
    <recommendedName>
        <fullName evidence="2">Phosphonoacetaldehyde hydrolase</fullName>
        <shortName evidence="2">Phosphonatase</shortName>
        <ecNumber evidence="2">3.11.1.1</ecNumber>
    </recommendedName>
    <alternativeName>
        <fullName evidence="2">Phosphonoacetaldehyde phosphonohydrolase</fullName>
    </alternativeName>
</protein>
<dbReference type="EMBL" id="AYGX02000165">
    <property type="protein sequence ID" value="KRO24060.1"/>
    <property type="molecule type" value="Genomic_DNA"/>
</dbReference>
<dbReference type="InterPro" id="IPR006323">
    <property type="entry name" value="Phosphonoacetald_hydro"/>
</dbReference>
<evidence type="ECO:0000313" key="3">
    <source>
        <dbReference type="EMBL" id="KRO24060.1"/>
    </source>
</evidence>
<dbReference type="GO" id="GO:0006281">
    <property type="term" value="P:DNA repair"/>
    <property type="evidence" value="ECO:0007669"/>
    <property type="project" value="TreeGrafter"/>
</dbReference>
<dbReference type="InterPro" id="IPR023214">
    <property type="entry name" value="HAD_sf"/>
</dbReference>
<dbReference type="HAMAP" id="MF_01375">
    <property type="entry name" value="PhnX"/>
    <property type="match status" value="1"/>
</dbReference>
<keyword evidence="2" id="KW-0479">Metal-binding</keyword>